<dbReference type="Proteomes" id="UP000032142">
    <property type="component" value="Unassembled WGS sequence"/>
</dbReference>
<protein>
    <submittedName>
        <fullName evidence="1">Uncharacterized protein</fullName>
    </submittedName>
</protein>
<keyword evidence="2" id="KW-1185">Reference proteome</keyword>
<evidence type="ECO:0000313" key="2">
    <source>
        <dbReference type="Proteomes" id="UP000032142"/>
    </source>
</evidence>
<organism evidence="1 2">
    <name type="scientific">Gossypium arboreum</name>
    <name type="common">Tree cotton</name>
    <name type="synonym">Gossypium nanking</name>
    <dbReference type="NCBI Taxonomy" id="29729"/>
    <lineage>
        <taxon>Eukaryota</taxon>
        <taxon>Viridiplantae</taxon>
        <taxon>Streptophyta</taxon>
        <taxon>Embryophyta</taxon>
        <taxon>Tracheophyta</taxon>
        <taxon>Spermatophyta</taxon>
        <taxon>Magnoliopsida</taxon>
        <taxon>eudicotyledons</taxon>
        <taxon>Gunneridae</taxon>
        <taxon>Pentapetalae</taxon>
        <taxon>rosids</taxon>
        <taxon>malvids</taxon>
        <taxon>Malvales</taxon>
        <taxon>Malvaceae</taxon>
        <taxon>Malvoideae</taxon>
        <taxon>Gossypium</taxon>
    </lineage>
</organism>
<accession>A0A0B0NFF8</accession>
<evidence type="ECO:0000313" key="1">
    <source>
        <dbReference type="EMBL" id="KHG11595.1"/>
    </source>
</evidence>
<dbReference type="EMBL" id="KN396155">
    <property type="protein sequence ID" value="KHG11595.1"/>
    <property type="molecule type" value="Genomic_DNA"/>
</dbReference>
<gene>
    <name evidence="1" type="ORF">F383_10798</name>
</gene>
<name>A0A0B0NFF8_GOSAR</name>
<dbReference type="AlphaFoldDB" id="A0A0B0NFF8"/>
<proteinExistence type="predicted"/>
<reference evidence="2" key="1">
    <citation type="submission" date="2014-09" db="EMBL/GenBank/DDBJ databases">
        <authorList>
            <person name="Mudge J."/>
            <person name="Ramaraj T."/>
            <person name="Lindquist I.E."/>
            <person name="Bharti A.K."/>
            <person name="Sundararajan A."/>
            <person name="Cameron C.T."/>
            <person name="Woodward J.E."/>
            <person name="May G.D."/>
            <person name="Brubaker C."/>
            <person name="Broadhvest J."/>
            <person name="Wilkins T.A."/>
        </authorList>
    </citation>
    <scope>NUCLEOTIDE SEQUENCE</scope>
    <source>
        <strain evidence="2">cv. AKA8401</strain>
    </source>
</reference>
<sequence length="28" mass="3124">MSLGLQFRSRSCICCGLITSARMSLLIY</sequence>